<dbReference type="Proteomes" id="UP000324222">
    <property type="component" value="Unassembled WGS sequence"/>
</dbReference>
<comment type="caution">
    <text evidence="1">The sequence shown here is derived from an EMBL/GenBank/DDBJ whole genome shotgun (WGS) entry which is preliminary data.</text>
</comment>
<organism evidence="1 2">
    <name type="scientific">Portunus trituberculatus</name>
    <name type="common">Swimming crab</name>
    <name type="synonym">Neptunus trituberculatus</name>
    <dbReference type="NCBI Taxonomy" id="210409"/>
    <lineage>
        <taxon>Eukaryota</taxon>
        <taxon>Metazoa</taxon>
        <taxon>Ecdysozoa</taxon>
        <taxon>Arthropoda</taxon>
        <taxon>Crustacea</taxon>
        <taxon>Multicrustacea</taxon>
        <taxon>Malacostraca</taxon>
        <taxon>Eumalacostraca</taxon>
        <taxon>Eucarida</taxon>
        <taxon>Decapoda</taxon>
        <taxon>Pleocyemata</taxon>
        <taxon>Brachyura</taxon>
        <taxon>Eubrachyura</taxon>
        <taxon>Portunoidea</taxon>
        <taxon>Portunidae</taxon>
        <taxon>Portuninae</taxon>
        <taxon>Portunus</taxon>
    </lineage>
</organism>
<gene>
    <name evidence="1" type="ORF">E2C01_030957</name>
</gene>
<sequence>MVDVVVVVVVVEEEEVVEVDHRDLASPLPSLSRDLFPTCRHLTREWRGWKKKKKKKKKNER</sequence>
<dbReference type="EMBL" id="VSRR010003792">
    <property type="protein sequence ID" value="MPC37476.1"/>
    <property type="molecule type" value="Genomic_DNA"/>
</dbReference>
<evidence type="ECO:0000313" key="1">
    <source>
        <dbReference type="EMBL" id="MPC37476.1"/>
    </source>
</evidence>
<protein>
    <submittedName>
        <fullName evidence="1">Uncharacterized protein</fullName>
    </submittedName>
</protein>
<keyword evidence="2" id="KW-1185">Reference proteome</keyword>
<name>A0A5B7EWB3_PORTR</name>
<accession>A0A5B7EWB3</accession>
<proteinExistence type="predicted"/>
<evidence type="ECO:0000313" key="2">
    <source>
        <dbReference type="Proteomes" id="UP000324222"/>
    </source>
</evidence>
<reference evidence="1 2" key="1">
    <citation type="submission" date="2019-05" db="EMBL/GenBank/DDBJ databases">
        <title>Another draft genome of Portunus trituberculatus and its Hox gene families provides insights of decapod evolution.</title>
        <authorList>
            <person name="Jeong J.-H."/>
            <person name="Song I."/>
            <person name="Kim S."/>
            <person name="Choi T."/>
            <person name="Kim D."/>
            <person name="Ryu S."/>
            <person name="Kim W."/>
        </authorList>
    </citation>
    <scope>NUCLEOTIDE SEQUENCE [LARGE SCALE GENOMIC DNA]</scope>
    <source>
        <tissue evidence="1">Muscle</tissue>
    </source>
</reference>
<dbReference type="AlphaFoldDB" id="A0A5B7EWB3"/>